<sequence>MLMRVGIHGHDIEHAIFETYHLTSQYFFTHASPTLFNAGTPRSQLASYFLVCMKDDSMEGIYGRSPARVLFYALWIPDLFTGEAEFEALYERYKRKG</sequence>
<dbReference type="Gene3D" id="3.20.70.20">
    <property type="match status" value="1"/>
</dbReference>
<evidence type="ECO:0000313" key="1">
    <source>
        <dbReference type="EMBL" id="GJJ16261.1"/>
    </source>
</evidence>
<evidence type="ECO:0000313" key="2">
    <source>
        <dbReference type="Proteomes" id="UP001050691"/>
    </source>
</evidence>
<name>A0AAV5ANN5_9AGAM</name>
<proteinExistence type="predicted"/>
<protein>
    <submittedName>
        <fullName evidence="1">Ribonucleoside reductase large subunit Cdc22</fullName>
    </submittedName>
</protein>
<dbReference type="Proteomes" id="UP001050691">
    <property type="component" value="Unassembled WGS sequence"/>
</dbReference>
<comment type="caution">
    <text evidence="1">The sequence shown here is derived from an EMBL/GenBank/DDBJ whole genome shotgun (WGS) entry which is preliminary data.</text>
</comment>
<dbReference type="InterPro" id="IPR008926">
    <property type="entry name" value="RNR_R1-su_N"/>
</dbReference>
<keyword evidence="2" id="KW-1185">Reference proteome</keyword>
<dbReference type="GO" id="GO:0009263">
    <property type="term" value="P:deoxyribonucleotide biosynthetic process"/>
    <property type="evidence" value="ECO:0007669"/>
    <property type="project" value="TreeGrafter"/>
</dbReference>
<organism evidence="1 2">
    <name type="scientific">Clathrus columnatus</name>
    <dbReference type="NCBI Taxonomy" id="1419009"/>
    <lineage>
        <taxon>Eukaryota</taxon>
        <taxon>Fungi</taxon>
        <taxon>Dikarya</taxon>
        <taxon>Basidiomycota</taxon>
        <taxon>Agaricomycotina</taxon>
        <taxon>Agaricomycetes</taxon>
        <taxon>Phallomycetidae</taxon>
        <taxon>Phallales</taxon>
        <taxon>Clathraceae</taxon>
        <taxon>Clathrus</taxon>
    </lineage>
</organism>
<gene>
    <name evidence="1" type="primary">CDC22_3</name>
    <name evidence="1" type="ORF">Clacol_010557</name>
</gene>
<dbReference type="InterPro" id="IPR039718">
    <property type="entry name" value="Rrm1"/>
</dbReference>
<dbReference type="PANTHER" id="PTHR11573:SF6">
    <property type="entry name" value="RIBONUCLEOSIDE-DIPHOSPHATE REDUCTASE LARGE SUBUNIT"/>
    <property type="match status" value="1"/>
</dbReference>
<dbReference type="PANTHER" id="PTHR11573">
    <property type="entry name" value="RIBONUCLEOSIDE-DIPHOSPHATE REDUCTASE LARGE CHAIN"/>
    <property type="match status" value="1"/>
</dbReference>
<dbReference type="SUPFAM" id="SSF48168">
    <property type="entry name" value="R1 subunit of ribonucleotide reductase, N-terminal domain"/>
    <property type="match status" value="1"/>
</dbReference>
<dbReference type="GO" id="GO:0004748">
    <property type="term" value="F:ribonucleoside-diphosphate reductase activity, thioredoxin disulfide as acceptor"/>
    <property type="evidence" value="ECO:0007669"/>
    <property type="project" value="TreeGrafter"/>
</dbReference>
<dbReference type="AlphaFoldDB" id="A0AAV5ANN5"/>
<dbReference type="GO" id="GO:0005524">
    <property type="term" value="F:ATP binding"/>
    <property type="evidence" value="ECO:0007669"/>
    <property type="project" value="TreeGrafter"/>
</dbReference>
<accession>A0AAV5ANN5</accession>
<dbReference type="GO" id="GO:0005971">
    <property type="term" value="C:ribonucleoside-diphosphate reductase complex"/>
    <property type="evidence" value="ECO:0007669"/>
    <property type="project" value="TreeGrafter"/>
</dbReference>
<reference evidence="1" key="1">
    <citation type="submission" date="2021-10" db="EMBL/GenBank/DDBJ databases">
        <title>De novo Genome Assembly of Clathrus columnatus (Basidiomycota, Fungi) Using Illumina and Nanopore Sequence Data.</title>
        <authorList>
            <person name="Ogiso-Tanaka E."/>
            <person name="Itagaki H."/>
            <person name="Hosoya T."/>
            <person name="Hosaka K."/>
        </authorList>
    </citation>
    <scope>NUCLEOTIDE SEQUENCE</scope>
    <source>
        <strain evidence="1">MO-923</strain>
    </source>
</reference>
<dbReference type="EMBL" id="BPWL01000017">
    <property type="protein sequence ID" value="GJJ16261.1"/>
    <property type="molecule type" value="Genomic_DNA"/>
</dbReference>